<evidence type="ECO:0000313" key="5">
    <source>
        <dbReference type="EMBL" id="KAE9214723.1"/>
    </source>
</evidence>
<feature type="compositionally biased region" description="Polar residues" evidence="2">
    <location>
        <begin position="472"/>
        <end position="489"/>
    </location>
</feature>
<evidence type="ECO:0000313" key="4">
    <source>
        <dbReference type="EMBL" id="KAE9198503.1"/>
    </source>
</evidence>
<keyword evidence="6" id="KW-1185">Reference proteome</keyword>
<keyword evidence="1" id="KW-0175">Coiled coil</keyword>
<comment type="caution">
    <text evidence="5">The sequence shown here is derived from an EMBL/GenBank/DDBJ whole genome shotgun (WGS) entry which is preliminary data.</text>
</comment>
<dbReference type="EMBL" id="QXGB01001034">
    <property type="protein sequence ID" value="KAE9198503.1"/>
    <property type="molecule type" value="Genomic_DNA"/>
</dbReference>
<sequence length="874" mass="95355">MVAGSIASRSPSRSPSPTATVEELQQLNSTLRSRLARSVVDLQAAAVSRDAAVDHQHQFSRTLLRQTRELRTLERLCDTRQAEVVRLRGENAAFQDTENPDLPPSPTVVNLESQLRQQADEIRDLDIRLDQAISDRDTLQDQSDHLAEEVRLAGVEIEQLQEDHYDLDRARENAEHELQLSEASLARVQTSFVQAENQIPPPAIPPANVVAPDVDRLTRERDEARTAATDAEGQLAPLRSELTASRDMHLSAQTELNCLRSTHAAATADLIQTVKDRDAARADASCYRDDASDLRRQLAAAAKSHADPAKRLAYANRRLGDLQHSNRVLLRERDAARQARDQIRRSHDAPRREFDVARQNLAVVASTVGIQPAVDTGGSGPAATLRPLPATPVGPQGDTPSAPSKRPRGSPASPESSSAPPAKRRVAPLSPDTGGSSGSAEGDPSNPMDLTHDDKPHPGGGAVSDDGGHANDSGSEASHQSSATKSTATDSGDDDGAEDENEEGDEDDEDDAEVADELLEAQTLQALAQSRSAERRRRQATPRQGHKVSGSGASPDGSDDSDSNRDPAPGSASRADSSGKPPASSRRRSSEPSGPMSPVAPFGPEELCIPGRAQARKLIEKNVDPWLAGQISDLAIVTMLINHLFPVLPTKPGWLFPRVDSGKRQQYTGADYCADLISEANVRALMEAAPWKVLEGTGTAISFETDVGGRLGAAIQRYNSHEAESLQSYWESTHSFPITHAMVKKHPWLAVYRKERNNRRSHAGNHWKAFLELLILALREGWCALDLLLDPFFLHFPKRSETVTWFPCLTTRQANLADPNLHRREPVELLAALDEDNSVDPWHNHYRDLPQQHPANSLSRLTDKFFGVQAQDAE</sequence>
<feature type="compositionally biased region" description="Acidic residues" evidence="2">
    <location>
        <begin position="491"/>
        <end position="519"/>
    </location>
</feature>
<evidence type="ECO:0000256" key="1">
    <source>
        <dbReference type="SAM" id="Coils"/>
    </source>
</evidence>
<dbReference type="EMBL" id="QXFW01001277">
    <property type="protein sequence ID" value="KAE8993405.1"/>
    <property type="molecule type" value="Genomic_DNA"/>
</dbReference>
<feature type="compositionally biased region" description="Low complexity" evidence="2">
    <location>
        <begin position="520"/>
        <end position="531"/>
    </location>
</feature>
<feature type="region of interest" description="Disordered" evidence="2">
    <location>
        <begin position="371"/>
        <end position="605"/>
    </location>
</feature>
<organism evidence="5 7">
    <name type="scientific">Phytophthora fragariae</name>
    <dbReference type="NCBI Taxonomy" id="53985"/>
    <lineage>
        <taxon>Eukaryota</taxon>
        <taxon>Sar</taxon>
        <taxon>Stramenopiles</taxon>
        <taxon>Oomycota</taxon>
        <taxon>Peronosporomycetes</taxon>
        <taxon>Peronosporales</taxon>
        <taxon>Peronosporaceae</taxon>
        <taxon>Phytophthora</taxon>
    </lineage>
</organism>
<feature type="compositionally biased region" description="Basic residues" evidence="2">
    <location>
        <begin position="534"/>
        <end position="546"/>
    </location>
</feature>
<name>A0A6A3Y9V2_9STRA</name>
<accession>A0A6A3Y9V2</accession>
<evidence type="ECO:0000313" key="8">
    <source>
        <dbReference type="Proteomes" id="UP000460718"/>
    </source>
</evidence>
<evidence type="ECO:0000256" key="2">
    <source>
        <dbReference type="SAM" id="MobiDB-lite"/>
    </source>
</evidence>
<reference evidence="6 7" key="1">
    <citation type="submission" date="2018-08" db="EMBL/GenBank/DDBJ databases">
        <title>Genomic investigation of the strawberry pathogen Phytophthora fragariae indicates pathogenicity is determined by transcriptional variation in three key races.</title>
        <authorList>
            <person name="Adams T.M."/>
            <person name="Armitage A.D."/>
            <person name="Sobczyk M.K."/>
            <person name="Bates H.J."/>
            <person name="Dunwell J.M."/>
            <person name="Nellist C.F."/>
            <person name="Harrison R.J."/>
        </authorList>
    </citation>
    <scope>NUCLEOTIDE SEQUENCE [LARGE SCALE GENOMIC DNA]</scope>
    <source>
        <strain evidence="5 7">BC-1</strain>
        <strain evidence="4 6">NOV-27</strain>
        <strain evidence="3 8">SCRP245</strain>
    </source>
</reference>
<evidence type="ECO:0000313" key="3">
    <source>
        <dbReference type="EMBL" id="KAE8993405.1"/>
    </source>
</evidence>
<feature type="compositionally biased region" description="Low complexity" evidence="2">
    <location>
        <begin position="409"/>
        <end position="421"/>
    </location>
</feature>
<feature type="coiled-coil region" evidence="1">
    <location>
        <begin position="108"/>
        <end position="234"/>
    </location>
</feature>
<dbReference type="Proteomes" id="UP000460718">
    <property type="component" value="Unassembled WGS sequence"/>
</dbReference>
<dbReference type="AlphaFoldDB" id="A0A6A3Y9V2"/>
<gene>
    <name evidence="5" type="ORF">PF002_g17582</name>
    <name evidence="4" type="ORF">PF005_g16113</name>
    <name evidence="3" type="ORF">PF011_g17154</name>
</gene>
<protein>
    <submittedName>
        <fullName evidence="5">Uncharacterized protein</fullName>
    </submittedName>
</protein>
<dbReference type="Proteomes" id="UP000433483">
    <property type="component" value="Unassembled WGS sequence"/>
</dbReference>
<evidence type="ECO:0000313" key="7">
    <source>
        <dbReference type="Proteomes" id="UP000440367"/>
    </source>
</evidence>
<dbReference type="OrthoDB" id="10349949at2759"/>
<dbReference type="Proteomes" id="UP000440367">
    <property type="component" value="Unassembled WGS sequence"/>
</dbReference>
<dbReference type="EMBL" id="QXGD01001101">
    <property type="protein sequence ID" value="KAE9214723.1"/>
    <property type="molecule type" value="Genomic_DNA"/>
</dbReference>
<proteinExistence type="predicted"/>
<evidence type="ECO:0000313" key="6">
    <source>
        <dbReference type="Proteomes" id="UP000433483"/>
    </source>
</evidence>